<feature type="signal peptide" evidence="2">
    <location>
        <begin position="1"/>
        <end position="19"/>
    </location>
</feature>
<evidence type="ECO:0000313" key="3">
    <source>
        <dbReference type="EMBL" id="WIX98680.1"/>
    </source>
</evidence>
<reference evidence="3 4" key="1">
    <citation type="submission" date="2023-06" db="EMBL/GenBank/DDBJ databases">
        <authorList>
            <person name="Oyuntsetseg B."/>
            <person name="Kim S.B."/>
        </authorList>
    </citation>
    <scope>NUCLEOTIDE SEQUENCE [LARGE SCALE GENOMIC DNA]</scope>
    <source>
        <strain evidence="3 4">4-36</strain>
    </source>
</reference>
<dbReference type="Proteomes" id="UP001239397">
    <property type="component" value="Chromosome"/>
</dbReference>
<feature type="region of interest" description="Disordered" evidence="1">
    <location>
        <begin position="22"/>
        <end position="61"/>
    </location>
</feature>
<protein>
    <submittedName>
        <fullName evidence="3">DUF3558 family protein</fullName>
    </submittedName>
</protein>
<dbReference type="InterPro" id="IPR024520">
    <property type="entry name" value="DUF3558"/>
</dbReference>
<dbReference type="RefSeq" id="WP_285995164.1">
    <property type="nucleotide sequence ID" value="NZ_CP127295.1"/>
</dbReference>
<dbReference type="PROSITE" id="PS51257">
    <property type="entry name" value="PROKAR_LIPOPROTEIN"/>
    <property type="match status" value="1"/>
</dbReference>
<feature type="compositionally biased region" description="Low complexity" evidence="1">
    <location>
        <begin position="33"/>
        <end position="42"/>
    </location>
</feature>
<proteinExistence type="predicted"/>
<dbReference type="Pfam" id="PF12079">
    <property type="entry name" value="DUF3558"/>
    <property type="match status" value="1"/>
</dbReference>
<evidence type="ECO:0000313" key="4">
    <source>
        <dbReference type="Proteomes" id="UP001239397"/>
    </source>
</evidence>
<evidence type="ECO:0000256" key="2">
    <source>
        <dbReference type="SAM" id="SignalP"/>
    </source>
</evidence>
<keyword evidence="4" id="KW-1185">Reference proteome</keyword>
<organism evidence="3 4">
    <name type="scientific">Amycolatopsis mongoliensis</name>
    <dbReference type="NCBI Taxonomy" id="715475"/>
    <lineage>
        <taxon>Bacteria</taxon>
        <taxon>Bacillati</taxon>
        <taxon>Actinomycetota</taxon>
        <taxon>Actinomycetes</taxon>
        <taxon>Pseudonocardiales</taxon>
        <taxon>Pseudonocardiaceae</taxon>
        <taxon>Amycolatopsis</taxon>
    </lineage>
</organism>
<feature type="chain" id="PRO_5040996303" evidence="2">
    <location>
        <begin position="20"/>
        <end position="179"/>
    </location>
</feature>
<evidence type="ECO:0000256" key="1">
    <source>
        <dbReference type="SAM" id="MobiDB-lite"/>
    </source>
</evidence>
<name>A0A9Y2NAK1_9PSEU</name>
<dbReference type="AlphaFoldDB" id="A0A9Y2NAK1"/>
<accession>A0A9Y2NAK1</accession>
<sequence>MRRVTLVAAILACALGLSACNDEPPVSGSPKTADGGDTAAPGDGSGKTGTPLAGVDPCSLLKPADVPELDQDSYVQPTASSGEHPSCGGYDFGVTIIDHDQLAHEMDFEGSLAKPTPDISGHHAVTTPMEVGAAKSCVVSMDVTADEFVRIAIMHDKDPSKTCDIAVAAAKVVASRIPA</sequence>
<gene>
    <name evidence="3" type="ORF">QRX60_32040</name>
</gene>
<dbReference type="KEGG" id="amog:QRX60_32040"/>
<keyword evidence="2" id="KW-0732">Signal</keyword>
<dbReference type="EMBL" id="CP127295">
    <property type="protein sequence ID" value="WIX98680.1"/>
    <property type="molecule type" value="Genomic_DNA"/>
</dbReference>